<accession>A0A9W6C7Y7</accession>
<name>A0A9W6C7Y7_9FIRM</name>
<evidence type="ECO:0000256" key="4">
    <source>
        <dbReference type="SAM" id="SignalP"/>
    </source>
</evidence>
<feature type="compositionally biased region" description="Basic and acidic residues" evidence="3">
    <location>
        <begin position="234"/>
        <end position="250"/>
    </location>
</feature>
<evidence type="ECO:0000256" key="3">
    <source>
        <dbReference type="SAM" id="MobiDB-lite"/>
    </source>
</evidence>
<feature type="chain" id="PRO_5040749764" description="Cell wall hydrolase" evidence="4">
    <location>
        <begin position="32"/>
        <end position="419"/>
    </location>
</feature>
<gene>
    <name evidence="7" type="ORF">Selli1_15560</name>
</gene>
<dbReference type="Gene3D" id="6.10.250.3150">
    <property type="match status" value="1"/>
</dbReference>
<keyword evidence="2" id="KW-0175">Coiled coil</keyword>
<evidence type="ECO:0000259" key="6">
    <source>
        <dbReference type="Pfam" id="PF24568"/>
    </source>
</evidence>
<dbReference type="AlphaFoldDB" id="A0A9W6C7Y7"/>
<dbReference type="Proteomes" id="UP001145145">
    <property type="component" value="Unassembled WGS sequence"/>
</dbReference>
<feature type="region of interest" description="Disordered" evidence="3">
    <location>
        <begin position="221"/>
        <end position="304"/>
    </location>
</feature>
<feature type="compositionally biased region" description="Low complexity" evidence="3">
    <location>
        <begin position="264"/>
        <end position="288"/>
    </location>
</feature>
<evidence type="ECO:0008006" key="9">
    <source>
        <dbReference type="Google" id="ProtNLM"/>
    </source>
</evidence>
<reference evidence="7 8" key="1">
    <citation type="journal article" date="2023" name="Int. J. Syst. Evol. Microbiol.">
        <title>Sellimonas catena sp. nov., isolated from human faeces.</title>
        <authorList>
            <person name="Hisatomi A."/>
            <person name="Ohkuma M."/>
            <person name="Sakamoto M."/>
        </authorList>
    </citation>
    <scope>NUCLEOTIDE SEQUENCE [LARGE SCALE GENOMIC DNA]</scope>
    <source>
        <strain evidence="7 8">12EGH17</strain>
    </source>
</reference>
<dbReference type="InterPro" id="IPR042047">
    <property type="entry name" value="SleB_dom1"/>
</dbReference>
<evidence type="ECO:0000313" key="8">
    <source>
        <dbReference type="Proteomes" id="UP001145145"/>
    </source>
</evidence>
<evidence type="ECO:0000259" key="5">
    <source>
        <dbReference type="Pfam" id="PF07486"/>
    </source>
</evidence>
<organism evidence="7 8">
    <name type="scientific">Sellimonas catena</name>
    <dbReference type="NCBI Taxonomy" id="2994035"/>
    <lineage>
        <taxon>Bacteria</taxon>
        <taxon>Bacillati</taxon>
        <taxon>Bacillota</taxon>
        <taxon>Clostridia</taxon>
        <taxon>Lachnospirales</taxon>
        <taxon>Lachnospiraceae</taxon>
        <taxon>Sellimonas</taxon>
    </lineage>
</organism>
<dbReference type="Gene3D" id="1.10.10.2520">
    <property type="entry name" value="Cell wall hydrolase SleB, domain 1"/>
    <property type="match status" value="1"/>
</dbReference>
<feature type="coiled-coil region" evidence="2">
    <location>
        <begin position="140"/>
        <end position="185"/>
    </location>
</feature>
<evidence type="ECO:0000313" key="7">
    <source>
        <dbReference type="EMBL" id="GLG04382.1"/>
    </source>
</evidence>
<dbReference type="EMBL" id="BSBO01000014">
    <property type="protein sequence ID" value="GLG04382.1"/>
    <property type="molecule type" value="Genomic_DNA"/>
</dbReference>
<dbReference type="GO" id="GO:0016787">
    <property type="term" value="F:hydrolase activity"/>
    <property type="evidence" value="ECO:0007669"/>
    <property type="project" value="InterPro"/>
</dbReference>
<feature type="coiled-coil region" evidence="2">
    <location>
        <begin position="28"/>
        <end position="90"/>
    </location>
</feature>
<dbReference type="InterPro" id="IPR057309">
    <property type="entry name" value="PcsB_CC"/>
</dbReference>
<evidence type="ECO:0000256" key="1">
    <source>
        <dbReference type="ARBA" id="ARBA00022729"/>
    </source>
</evidence>
<dbReference type="Pfam" id="PF24568">
    <property type="entry name" value="CC_PcsB"/>
    <property type="match status" value="1"/>
</dbReference>
<keyword evidence="1 4" id="KW-0732">Signal</keyword>
<dbReference type="RefSeq" id="WP_281872674.1">
    <property type="nucleotide sequence ID" value="NZ_BSBO01000014.1"/>
</dbReference>
<evidence type="ECO:0000256" key="2">
    <source>
        <dbReference type="SAM" id="Coils"/>
    </source>
</evidence>
<proteinExistence type="predicted"/>
<feature type="signal peptide" evidence="4">
    <location>
        <begin position="1"/>
        <end position="31"/>
    </location>
</feature>
<dbReference type="InterPro" id="IPR011105">
    <property type="entry name" value="Cell_wall_hydrolase_SleB"/>
</dbReference>
<keyword evidence="8" id="KW-1185">Reference proteome</keyword>
<comment type="caution">
    <text evidence="7">The sequence shown here is derived from an EMBL/GenBank/DDBJ whole genome shotgun (WGS) entry which is preliminary data.</text>
</comment>
<sequence>MMKAKLKPLLRACTAFTCAAVLMASPVLVYAEDSVADLEKETQDLQSELQDLNEQLSSISGEITSLAAKIESTNKEAEQTELDLAAAQVNEDLQYQSMKKRIQYIYESGNVSFLEILLTSDSMGEFLNRVDFVSSVTEYDRKMLKQLQDLRQDIDQKEKNLKKQKEELDAMKQQMTSKQAELNSRIESTNGQLTASSQALAAAKAAEEAAKKALETTTDSYNAAGTSELESDTSSDKDSGKSESSSDNKQETSAQKPADTQKPSGGNSSGSSNNSSNNNNNNTSNSGNQKPPADNSTTQKPSAPAETSDLVLFAAILECEAGGGGYDGLLAVATVIMNRVESPRYPNTLKGVIYQSGQFSPTWNGSLSKVLNRGPSSICYQVARDALNGKRLASVSGCYQFRAASTGHSGTVVGGNVFF</sequence>
<dbReference type="Pfam" id="PF07486">
    <property type="entry name" value="Hydrolase_2"/>
    <property type="match status" value="1"/>
</dbReference>
<feature type="domain" description="Cell wall hydrolase SleB" evidence="5">
    <location>
        <begin position="325"/>
        <end position="406"/>
    </location>
</feature>
<protein>
    <recommendedName>
        <fullName evidence="9">Cell wall hydrolase</fullName>
    </recommendedName>
</protein>
<feature type="domain" description="Peptidoglycan hydrolase PcsB coiled-coil" evidence="6">
    <location>
        <begin position="96"/>
        <end position="157"/>
    </location>
</feature>